<organism evidence="5 6">
    <name type="scientific">Candidatus Hakubella thermalkaliphila</name>
    <dbReference type="NCBI Taxonomy" id="2754717"/>
    <lineage>
        <taxon>Bacteria</taxon>
        <taxon>Bacillati</taxon>
        <taxon>Actinomycetota</taxon>
        <taxon>Actinomycetota incertae sedis</taxon>
        <taxon>Candidatus Hakubellales</taxon>
        <taxon>Candidatus Hakubellaceae</taxon>
        <taxon>Candidatus Hakubella</taxon>
    </lineage>
</organism>
<accession>A0A6V8PVV6</accession>
<evidence type="ECO:0000256" key="1">
    <source>
        <dbReference type="ARBA" id="ARBA00009156"/>
    </source>
</evidence>
<dbReference type="EMBL" id="BLSB01000535">
    <property type="protein sequence ID" value="GFP36273.1"/>
    <property type="molecule type" value="Genomic_DNA"/>
</dbReference>
<comment type="similarity">
    <text evidence="1">Belongs to the FGGY kinase family.</text>
</comment>
<dbReference type="GO" id="GO:0004370">
    <property type="term" value="F:glycerol kinase activity"/>
    <property type="evidence" value="ECO:0007669"/>
    <property type="project" value="TreeGrafter"/>
</dbReference>
<dbReference type="PANTHER" id="PTHR10196">
    <property type="entry name" value="SUGAR KINASE"/>
    <property type="match status" value="1"/>
</dbReference>
<dbReference type="PANTHER" id="PTHR10196:SF69">
    <property type="entry name" value="GLYCEROL KINASE"/>
    <property type="match status" value="1"/>
</dbReference>
<dbReference type="AlphaFoldDB" id="A0A6V8PVV6"/>
<evidence type="ECO:0000313" key="5">
    <source>
        <dbReference type="EMBL" id="GFP36273.1"/>
    </source>
</evidence>
<proteinExistence type="inferred from homology"/>
<feature type="non-terminal residue" evidence="5">
    <location>
        <position position="145"/>
    </location>
</feature>
<evidence type="ECO:0000313" key="6">
    <source>
        <dbReference type="Proteomes" id="UP000576480"/>
    </source>
</evidence>
<evidence type="ECO:0000256" key="2">
    <source>
        <dbReference type="ARBA" id="ARBA00022679"/>
    </source>
</evidence>
<reference evidence="5 6" key="1">
    <citation type="journal article" date="2020" name="Front. Microbiol.">
        <title>Single-cell genomics of novel Actinobacteria with the Wood-Ljungdahl pathway discovered in a serpentinizing system.</title>
        <authorList>
            <person name="Merino N."/>
            <person name="Kawai M."/>
            <person name="Boyd E.S."/>
            <person name="Colman D.R."/>
            <person name="McGlynn S.E."/>
            <person name="Nealson K.H."/>
            <person name="Kurokawa K."/>
            <person name="Hongoh Y."/>
        </authorList>
    </citation>
    <scope>NUCLEOTIDE SEQUENCE [LARGE SCALE GENOMIC DNA]</scope>
    <source>
        <strain evidence="5 6">S43</strain>
    </source>
</reference>
<protein>
    <submittedName>
        <fullName evidence="5">Glycerol kinase</fullName>
    </submittedName>
</protein>
<name>A0A6V8PVV6_9ACTN</name>
<dbReference type="RefSeq" id="WP_258188478.1">
    <property type="nucleotide sequence ID" value="NZ_BLSB01000535.1"/>
</dbReference>
<dbReference type="GO" id="GO:0005829">
    <property type="term" value="C:cytosol"/>
    <property type="evidence" value="ECO:0007669"/>
    <property type="project" value="TreeGrafter"/>
</dbReference>
<dbReference type="InterPro" id="IPR043129">
    <property type="entry name" value="ATPase_NBD"/>
</dbReference>
<keyword evidence="3 5" id="KW-0418">Kinase</keyword>
<comment type="caution">
    <text evidence="5">The sequence shown here is derived from an EMBL/GenBank/DDBJ whole genome shotgun (WGS) entry which is preliminary data.</text>
</comment>
<dbReference type="GO" id="GO:0019563">
    <property type="term" value="P:glycerol catabolic process"/>
    <property type="evidence" value="ECO:0007669"/>
    <property type="project" value="TreeGrafter"/>
</dbReference>
<keyword evidence="2" id="KW-0808">Transferase</keyword>
<dbReference type="Proteomes" id="UP000576480">
    <property type="component" value="Unassembled WGS sequence"/>
</dbReference>
<feature type="domain" description="Carbohydrate kinase FGGY N-terminal" evidence="4">
    <location>
        <begin position="4"/>
        <end position="144"/>
    </location>
</feature>
<dbReference type="Gene3D" id="3.30.420.40">
    <property type="match status" value="1"/>
</dbReference>
<evidence type="ECO:0000256" key="3">
    <source>
        <dbReference type="ARBA" id="ARBA00022777"/>
    </source>
</evidence>
<dbReference type="Pfam" id="PF00370">
    <property type="entry name" value="FGGY_N"/>
    <property type="match status" value="1"/>
</dbReference>
<evidence type="ECO:0000259" key="4">
    <source>
        <dbReference type="Pfam" id="PF00370"/>
    </source>
</evidence>
<sequence>MANYILGIDQGTTGTRAYFVDKEGRFYAGAYKEHRQIYPQPGWVEHDPEEIWASVCGVVHQLLEEGAVRPGDSEGIGLANQGETVMVWERATGKPIYNAIVWQCRRTADMVEELRARPGLKAKVHQKTGVFIDSYFSAPKIRWIL</sequence>
<gene>
    <name evidence="5" type="ORF">HKBW3S43_02061</name>
</gene>
<dbReference type="SUPFAM" id="SSF53067">
    <property type="entry name" value="Actin-like ATPase domain"/>
    <property type="match status" value="1"/>
</dbReference>
<dbReference type="InterPro" id="IPR018484">
    <property type="entry name" value="FGGY_N"/>
</dbReference>